<dbReference type="RefSeq" id="WP_258389634.1">
    <property type="nucleotide sequence ID" value="NZ_CP091430.1"/>
</dbReference>
<name>A0ABY5SLM3_9BACL</name>
<dbReference type="Pfam" id="PF13188">
    <property type="entry name" value="PAS_8"/>
    <property type="match status" value="1"/>
</dbReference>
<dbReference type="InterPro" id="IPR000160">
    <property type="entry name" value="GGDEF_dom"/>
</dbReference>
<feature type="transmembrane region" description="Helical" evidence="1">
    <location>
        <begin position="61"/>
        <end position="83"/>
    </location>
</feature>
<dbReference type="Pfam" id="PF16927">
    <property type="entry name" value="HisKA_7TM"/>
    <property type="match status" value="1"/>
</dbReference>
<keyword evidence="4" id="KW-1185">Reference proteome</keyword>
<protein>
    <submittedName>
        <fullName evidence="3">Diguanylate cyclase</fullName>
        <ecNumber evidence="3">2.7.7.65</ecNumber>
    </submittedName>
</protein>
<evidence type="ECO:0000313" key="4">
    <source>
        <dbReference type="Proteomes" id="UP001057877"/>
    </source>
</evidence>
<feature type="transmembrane region" description="Helical" evidence="1">
    <location>
        <begin position="95"/>
        <end position="120"/>
    </location>
</feature>
<feature type="transmembrane region" description="Helical" evidence="1">
    <location>
        <begin position="132"/>
        <end position="154"/>
    </location>
</feature>
<proteinExistence type="predicted"/>
<dbReference type="InterPro" id="IPR000014">
    <property type="entry name" value="PAS"/>
</dbReference>
<gene>
    <name evidence="3" type="ORF">L1F29_07460</name>
</gene>
<dbReference type="SUPFAM" id="SSF55073">
    <property type="entry name" value="Nucleotide cyclase"/>
    <property type="match status" value="1"/>
</dbReference>
<dbReference type="InterPro" id="IPR031621">
    <property type="entry name" value="HisKA_7TM"/>
</dbReference>
<dbReference type="InterPro" id="IPR029787">
    <property type="entry name" value="Nucleotide_cyclase"/>
</dbReference>
<dbReference type="SMART" id="SM00267">
    <property type="entry name" value="GGDEF"/>
    <property type="match status" value="1"/>
</dbReference>
<feature type="domain" description="GGDEF" evidence="2">
    <location>
        <begin position="408"/>
        <end position="549"/>
    </location>
</feature>
<keyword evidence="1" id="KW-1133">Transmembrane helix</keyword>
<dbReference type="Proteomes" id="UP001057877">
    <property type="component" value="Chromosome"/>
</dbReference>
<dbReference type="EC" id="2.7.7.65" evidence="3"/>
<dbReference type="EMBL" id="CP091430">
    <property type="protein sequence ID" value="UVI33580.1"/>
    <property type="molecule type" value="Genomic_DNA"/>
</dbReference>
<accession>A0ABY5SLM3</accession>
<sequence>MTWVDLSLFLILFALFVYIFCRNHIVRLHKTYLLFHFFMMLWPFGQFAVRTTDYPQFQQIYITASYVGMSLLGFGWFLFTLALTGRIQRYTVRSLFYLSLPAVLSAASIVINPGGAFVSFQNYNVEHQFGPFFWIMLVQLIAYGGYSLILLLKSRSEIPAQERPRIYNAVTGMLILVGFGALGTIWNVVLEPWLPRIPCIMSLGMVMSGIYFAFAIQRHKLFDIIQFAQQDVFDTISAGIIVLDEQDHVLELNRFFQPQLQFELGKRFNMEIFLESTTHVMNKEQFLTHYRSHPPERAETEITMSTTAGEAHFTLNAAPITVNRKMIGRVITIQDVTELRQLVAETRTKNEALLDRNRALILMQDELFQANRKLEQMAITDSLTGCYNRRFLMLQLEHEVATNIRYGIPFAIFLFDIDLFKNVNDTYGHLAGDEVIRSTAKVVKDSLRRTDILARYGGEEFTVYLPHTNRAQAEMLADRIRTSVEQHEYRTGKQGETIRITISMGMLAVDGQAKQNLDDPKLYLKELFAKADAALYRAKEDGRNRVVNL</sequence>
<dbReference type="Gene3D" id="3.30.70.270">
    <property type="match status" value="1"/>
</dbReference>
<feature type="transmembrane region" description="Helical" evidence="1">
    <location>
        <begin position="195"/>
        <end position="216"/>
    </location>
</feature>
<dbReference type="Pfam" id="PF00990">
    <property type="entry name" value="GGDEF"/>
    <property type="match status" value="1"/>
</dbReference>
<evidence type="ECO:0000313" key="3">
    <source>
        <dbReference type="EMBL" id="UVI33580.1"/>
    </source>
</evidence>
<dbReference type="Gene3D" id="3.30.450.20">
    <property type="entry name" value="PAS domain"/>
    <property type="match status" value="1"/>
</dbReference>
<reference evidence="3" key="1">
    <citation type="submission" date="2022-01" db="EMBL/GenBank/DDBJ databases">
        <title>Paenibacillus spongiae sp. nov., isolated from marine sponge.</title>
        <authorList>
            <person name="Li Z."/>
            <person name="Zhang M."/>
        </authorList>
    </citation>
    <scope>NUCLEOTIDE SEQUENCE</scope>
    <source>
        <strain evidence="3">PHS-Z3</strain>
    </source>
</reference>
<dbReference type="PANTHER" id="PTHR45138:SF9">
    <property type="entry name" value="DIGUANYLATE CYCLASE DGCM-RELATED"/>
    <property type="match status" value="1"/>
</dbReference>
<keyword evidence="1" id="KW-0472">Membrane</keyword>
<dbReference type="CDD" id="cd01949">
    <property type="entry name" value="GGDEF"/>
    <property type="match status" value="1"/>
</dbReference>
<dbReference type="PROSITE" id="PS50887">
    <property type="entry name" value="GGDEF"/>
    <property type="match status" value="1"/>
</dbReference>
<dbReference type="GO" id="GO:0052621">
    <property type="term" value="F:diguanylate cyclase activity"/>
    <property type="evidence" value="ECO:0007669"/>
    <property type="project" value="UniProtKB-EC"/>
</dbReference>
<feature type="transmembrane region" description="Helical" evidence="1">
    <location>
        <begin position="6"/>
        <end position="25"/>
    </location>
</feature>
<dbReference type="NCBIfam" id="TIGR00254">
    <property type="entry name" value="GGDEF"/>
    <property type="match status" value="1"/>
</dbReference>
<keyword evidence="1" id="KW-0812">Transmembrane</keyword>
<dbReference type="InterPro" id="IPR043128">
    <property type="entry name" value="Rev_trsase/Diguanyl_cyclase"/>
</dbReference>
<keyword evidence="3" id="KW-0808">Transferase</keyword>
<organism evidence="3 4">
    <name type="scientific">Paenibacillus spongiae</name>
    <dbReference type="NCBI Taxonomy" id="2909671"/>
    <lineage>
        <taxon>Bacteria</taxon>
        <taxon>Bacillati</taxon>
        <taxon>Bacillota</taxon>
        <taxon>Bacilli</taxon>
        <taxon>Bacillales</taxon>
        <taxon>Paenibacillaceae</taxon>
        <taxon>Paenibacillus</taxon>
    </lineage>
</organism>
<feature type="transmembrane region" description="Helical" evidence="1">
    <location>
        <begin position="32"/>
        <end position="49"/>
    </location>
</feature>
<dbReference type="PANTHER" id="PTHR45138">
    <property type="entry name" value="REGULATORY COMPONENTS OF SENSORY TRANSDUCTION SYSTEM"/>
    <property type="match status" value="1"/>
</dbReference>
<feature type="transmembrane region" description="Helical" evidence="1">
    <location>
        <begin position="166"/>
        <end position="189"/>
    </location>
</feature>
<keyword evidence="3" id="KW-0548">Nucleotidyltransferase</keyword>
<dbReference type="InterPro" id="IPR050469">
    <property type="entry name" value="Diguanylate_Cyclase"/>
</dbReference>
<evidence type="ECO:0000256" key="1">
    <source>
        <dbReference type="SAM" id="Phobius"/>
    </source>
</evidence>
<evidence type="ECO:0000259" key="2">
    <source>
        <dbReference type="PROSITE" id="PS50887"/>
    </source>
</evidence>